<organism evidence="2 3">
    <name type="scientific">Streptococcus cuniculi</name>
    <dbReference type="NCBI Taxonomy" id="1432788"/>
    <lineage>
        <taxon>Bacteria</taxon>
        <taxon>Bacillati</taxon>
        <taxon>Bacillota</taxon>
        <taxon>Bacilli</taxon>
        <taxon>Lactobacillales</taxon>
        <taxon>Streptococcaceae</taxon>
        <taxon>Streptococcus</taxon>
    </lineage>
</organism>
<evidence type="ECO:0000259" key="1">
    <source>
        <dbReference type="PROSITE" id="PS50943"/>
    </source>
</evidence>
<gene>
    <name evidence="2" type="ORF">BU202_07460</name>
</gene>
<dbReference type="EMBL" id="MSJM01000006">
    <property type="protein sequence ID" value="OLF47489.1"/>
    <property type="molecule type" value="Genomic_DNA"/>
</dbReference>
<dbReference type="GO" id="GO:0003677">
    <property type="term" value="F:DNA binding"/>
    <property type="evidence" value="ECO:0007669"/>
    <property type="project" value="InterPro"/>
</dbReference>
<sequence>MKKEGFGEKVRRLREERGWTREQFCDDERELTVRQLTRIEHGISKPTLTKIFFIAHRLGLSLFELMPDYIDLPDQYVKLKYDILRTPTYNRADLIDKRNGKLKQIYDRFYDQLPDIERVAIDALQSTIDVLETKSDIFGREIVKKHIPRIERKRKYDVNDLLVIHLFMEHAYLSNLRKKSDSRKMFLKLVAELPKQVMLMEPEDLFVLRNVMFATIRVLGAKEICDPIPALFQGLDQIMQITQDFQKYPIFSMLRWKYELLVHRDVNRASSYCKEAMVFAKLMGNLHLMEQLHAQWRRDTSEFMTFLSC</sequence>
<dbReference type="InterPro" id="IPR040799">
    <property type="entry name" value="ComR_TPR"/>
</dbReference>
<dbReference type="InterPro" id="IPR001387">
    <property type="entry name" value="Cro/C1-type_HTH"/>
</dbReference>
<dbReference type="OrthoDB" id="2233180at2"/>
<dbReference type="SMART" id="SM00530">
    <property type="entry name" value="HTH_XRE"/>
    <property type="match status" value="1"/>
</dbReference>
<keyword evidence="3" id="KW-1185">Reference proteome</keyword>
<dbReference type="Pfam" id="PF01381">
    <property type="entry name" value="HTH_3"/>
    <property type="match status" value="1"/>
</dbReference>
<accession>A0A1Q8E6R5</accession>
<dbReference type="InterPro" id="IPR010982">
    <property type="entry name" value="Lambda_DNA-bd_dom_sf"/>
</dbReference>
<feature type="domain" description="HTH cro/C1-type" evidence="1">
    <location>
        <begin position="10"/>
        <end position="65"/>
    </location>
</feature>
<name>A0A1Q8E6R5_9STRE</name>
<dbReference type="SUPFAM" id="SSF47413">
    <property type="entry name" value="lambda repressor-like DNA-binding domains"/>
    <property type="match status" value="1"/>
</dbReference>
<dbReference type="PROSITE" id="PS50943">
    <property type="entry name" value="HTH_CROC1"/>
    <property type="match status" value="1"/>
</dbReference>
<dbReference type="Pfam" id="PF18710">
    <property type="entry name" value="ComR_TPR"/>
    <property type="match status" value="1"/>
</dbReference>
<reference evidence="3" key="1">
    <citation type="submission" date="2016-12" db="EMBL/GenBank/DDBJ databases">
        <authorList>
            <person name="Gulvik C.A."/>
        </authorList>
    </citation>
    <scope>NUCLEOTIDE SEQUENCE [LARGE SCALE GENOMIC DNA]</scope>
    <source>
        <strain evidence="3">NED12-00049-6B</strain>
    </source>
</reference>
<dbReference type="Gene3D" id="1.10.260.40">
    <property type="entry name" value="lambda repressor-like DNA-binding domains"/>
    <property type="match status" value="1"/>
</dbReference>
<comment type="caution">
    <text evidence="2">The sequence shown here is derived from an EMBL/GenBank/DDBJ whole genome shotgun (WGS) entry which is preliminary data.</text>
</comment>
<protein>
    <recommendedName>
        <fullName evidence="1">HTH cro/C1-type domain-containing protein</fullName>
    </recommendedName>
</protein>
<dbReference type="Proteomes" id="UP000186890">
    <property type="component" value="Unassembled WGS sequence"/>
</dbReference>
<dbReference type="RefSeq" id="WP_075105165.1">
    <property type="nucleotide sequence ID" value="NZ_MSJM01000006.1"/>
</dbReference>
<dbReference type="CDD" id="cd00093">
    <property type="entry name" value="HTH_XRE"/>
    <property type="match status" value="1"/>
</dbReference>
<dbReference type="AlphaFoldDB" id="A0A1Q8E6R5"/>
<proteinExistence type="predicted"/>
<evidence type="ECO:0000313" key="2">
    <source>
        <dbReference type="EMBL" id="OLF47489.1"/>
    </source>
</evidence>
<evidence type="ECO:0000313" key="3">
    <source>
        <dbReference type="Proteomes" id="UP000186890"/>
    </source>
</evidence>